<evidence type="ECO:0000259" key="2">
    <source>
        <dbReference type="Pfam" id="PF00975"/>
    </source>
</evidence>
<accession>G8LVJ2</accession>
<evidence type="ECO:0000256" key="1">
    <source>
        <dbReference type="ARBA" id="ARBA00007169"/>
    </source>
</evidence>
<evidence type="ECO:0000313" key="4">
    <source>
        <dbReference type="Proteomes" id="UP000005435"/>
    </source>
</evidence>
<dbReference type="eggNOG" id="COG3208">
    <property type="taxonomic scope" value="Bacteria"/>
</dbReference>
<reference evidence="4" key="1">
    <citation type="submission" date="2011-12" db="EMBL/GenBank/DDBJ databases">
        <title>Complete sequence of Clostridium clariflavum DSM 19732.</title>
        <authorList>
            <consortium name="US DOE Joint Genome Institute"/>
            <person name="Lucas S."/>
            <person name="Han J."/>
            <person name="Lapidus A."/>
            <person name="Cheng J.-F."/>
            <person name="Goodwin L."/>
            <person name="Pitluck S."/>
            <person name="Peters L."/>
            <person name="Teshima H."/>
            <person name="Detter J.C."/>
            <person name="Han C."/>
            <person name="Tapia R."/>
            <person name="Land M."/>
            <person name="Hauser L."/>
            <person name="Kyrpides N."/>
            <person name="Ivanova N."/>
            <person name="Pagani I."/>
            <person name="Kitzmiller T."/>
            <person name="Lynd L."/>
            <person name="Izquierdo J."/>
            <person name="Woyke T."/>
        </authorList>
    </citation>
    <scope>NUCLEOTIDE SEQUENCE [LARGE SCALE GENOMIC DNA]</scope>
    <source>
        <strain evidence="4">DSM 19732 / NBRC 101661 / EBR45</strain>
    </source>
</reference>
<dbReference type="PANTHER" id="PTHR11487">
    <property type="entry name" value="THIOESTERASE"/>
    <property type="match status" value="1"/>
</dbReference>
<dbReference type="Gene3D" id="3.40.50.1820">
    <property type="entry name" value="alpha/beta hydrolase"/>
    <property type="match status" value="1"/>
</dbReference>
<feature type="domain" description="Thioesterase" evidence="2">
    <location>
        <begin position="5"/>
        <end position="230"/>
    </location>
</feature>
<proteinExistence type="inferred from homology"/>
<dbReference type="KEGG" id="ccl:Clocl_1979"/>
<dbReference type="Proteomes" id="UP000005435">
    <property type="component" value="Chromosome"/>
</dbReference>
<dbReference type="SUPFAM" id="SSF53474">
    <property type="entry name" value="alpha/beta-Hydrolases"/>
    <property type="match status" value="1"/>
</dbReference>
<dbReference type="PANTHER" id="PTHR11487:SF0">
    <property type="entry name" value="S-ACYL FATTY ACID SYNTHASE THIOESTERASE, MEDIUM CHAIN"/>
    <property type="match status" value="1"/>
</dbReference>
<dbReference type="InterPro" id="IPR001031">
    <property type="entry name" value="Thioesterase"/>
</dbReference>
<protein>
    <submittedName>
        <fullName evidence="3">Putative thioesterase involved in non-ribosomal peptide biosynthesis</fullName>
    </submittedName>
</protein>
<keyword evidence="4" id="KW-1185">Reference proteome</keyword>
<reference evidence="3 4" key="2">
    <citation type="journal article" date="2012" name="Stand. Genomic Sci.">
        <title>Complete Genome Sequence of Clostridium clariflavum DSM 19732.</title>
        <authorList>
            <person name="Izquierdo J.A."/>
            <person name="Goodwin L."/>
            <person name="Davenport K.W."/>
            <person name="Teshima H."/>
            <person name="Bruce D."/>
            <person name="Detter C."/>
            <person name="Tapia R."/>
            <person name="Han S."/>
            <person name="Land M."/>
            <person name="Hauser L."/>
            <person name="Jeffries C.D."/>
            <person name="Han J."/>
            <person name="Pitluck S."/>
            <person name="Nolan M."/>
            <person name="Chen A."/>
            <person name="Huntemann M."/>
            <person name="Mavromatis K."/>
            <person name="Mikhailova N."/>
            <person name="Liolios K."/>
            <person name="Woyke T."/>
            <person name="Lynd L.R."/>
        </authorList>
    </citation>
    <scope>NUCLEOTIDE SEQUENCE [LARGE SCALE GENOMIC DNA]</scope>
    <source>
        <strain evidence="4">DSM 19732 / NBRC 101661 / EBR45</strain>
    </source>
</reference>
<evidence type="ECO:0000313" key="3">
    <source>
        <dbReference type="EMBL" id="AEV68581.1"/>
    </source>
</evidence>
<dbReference type="HOGENOM" id="CLU_070456_2_0_9"/>
<dbReference type="STRING" id="720554.Clocl_1979"/>
<dbReference type="InterPro" id="IPR012223">
    <property type="entry name" value="TEII"/>
</dbReference>
<dbReference type="GO" id="GO:0008610">
    <property type="term" value="P:lipid biosynthetic process"/>
    <property type="evidence" value="ECO:0007669"/>
    <property type="project" value="TreeGrafter"/>
</dbReference>
<dbReference type="AlphaFoldDB" id="G8LVJ2"/>
<dbReference type="Pfam" id="PF00975">
    <property type="entry name" value="Thioesterase"/>
    <property type="match status" value="1"/>
</dbReference>
<dbReference type="InterPro" id="IPR029058">
    <property type="entry name" value="AB_hydrolase_fold"/>
</dbReference>
<comment type="similarity">
    <text evidence="1">Belongs to the thioesterase family.</text>
</comment>
<sequence length="240" mass="27984">MEKIKLFCLPYGGGSSAFYMSWRKLLDERIDLKPIELSGRGKRFSEPLYKSINGAIEDVYGIICEELDGTPYAIFGHSMGTLLAYESLRKIIYYEKQEPVHVFMSGRYPPYIEVEKEMLHLLSDEEFIDRIVKLGGTDQKVIENEEILKLFLPILRNDFRLVETYKHNGDKLKLNCEMSILNGKYDDFVASKEIELWSECTCKKCNFYEFDSGHFFINEYKEAVINIINNTLFADKNLLM</sequence>
<gene>
    <name evidence="3" type="ordered locus">Clocl_1979</name>
</gene>
<dbReference type="OrthoDB" id="2213423at2"/>
<organism evidence="3 4">
    <name type="scientific">Acetivibrio clariflavus (strain DSM 19732 / NBRC 101661 / EBR45)</name>
    <name type="common">Clostridium clariflavum</name>
    <dbReference type="NCBI Taxonomy" id="720554"/>
    <lineage>
        <taxon>Bacteria</taxon>
        <taxon>Bacillati</taxon>
        <taxon>Bacillota</taxon>
        <taxon>Clostridia</taxon>
        <taxon>Eubacteriales</taxon>
        <taxon>Oscillospiraceae</taxon>
        <taxon>Acetivibrio</taxon>
    </lineage>
</organism>
<name>G8LVJ2_ACECE</name>
<dbReference type="RefSeq" id="WP_014255161.1">
    <property type="nucleotide sequence ID" value="NC_016627.1"/>
</dbReference>
<dbReference type="EMBL" id="CP003065">
    <property type="protein sequence ID" value="AEV68581.1"/>
    <property type="molecule type" value="Genomic_DNA"/>
</dbReference>